<dbReference type="Gene3D" id="1.25.10.10">
    <property type="entry name" value="Leucine-rich Repeat Variant"/>
    <property type="match status" value="1"/>
</dbReference>
<evidence type="ECO:0000313" key="4">
    <source>
        <dbReference type="Proteomes" id="UP000702425"/>
    </source>
</evidence>
<evidence type="ECO:0000313" key="3">
    <source>
        <dbReference type="EMBL" id="NQE33886.1"/>
    </source>
</evidence>
<gene>
    <name evidence="3" type="ORF">E5S67_01608</name>
</gene>
<organism evidence="3 4">
    <name type="scientific">Microcoleus asticus IPMA8</name>
    <dbReference type="NCBI Taxonomy" id="2563858"/>
    <lineage>
        <taxon>Bacteria</taxon>
        <taxon>Bacillati</taxon>
        <taxon>Cyanobacteriota</taxon>
        <taxon>Cyanophyceae</taxon>
        <taxon>Oscillatoriophycideae</taxon>
        <taxon>Oscillatoriales</taxon>
        <taxon>Microcoleaceae</taxon>
        <taxon>Microcoleus</taxon>
        <taxon>Microcoleus asticus</taxon>
    </lineage>
</organism>
<reference evidence="3 4" key="1">
    <citation type="journal article" date="2020" name="Sci. Rep.">
        <title>A novel cyanobacterial geosmin producer, revising GeoA distribution and dispersion patterns in Bacteria.</title>
        <authorList>
            <person name="Churro C."/>
            <person name="Semedo-Aguiar A.P."/>
            <person name="Silva A.D."/>
            <person name="Pereira-Leal J.B."/>
            <person name="Leite R.B."/>
        </authorList>
    </citation>
    <scope>NUCLEOTIDE SEQUENCE [LARGE SCALE GENOMIC DNA]</scope>
    <source>
        <strain evidence="3 4">IPMA8</strain>
    </source>
</reference>
<comment type="caution">
    <text evidence="3">The sequence shown here is derived from an EMBL/GenBank/DDBJ whole genome shotgun (WGS) entry which is preliminary data.</text>
</comment>
<evidence type="ECO:0000256" key="2">
    <source>
        <dbReference type="ARBA" id="ARBA00022738"/>
    </source>
</evidence>
<evidence type="ECO:0000256" key="1">
    <source>
        <dbReference type="ARBA" id="ARBA00022549"/>
    </source>
</evidence>
<dbReference type="EMBL" id="SRRZ01000021">
    <property type="protein sequence ID" value="NQE33886.1"/>
    <property type="molecule type" value="Genomic_DNA"/>
</dbReference>
<dbReference type="Pfam" id="PF13646">
    <property type="entry name" value="HEAT_2"/>
    <property type="match status" value="1"/>
</dbReference>
<name>A0ABX2CU62_9CYAN</name>
<keyword evidence="4" id="KW-1185">Reference proteome</keyword>
<dbReference type="InterPro" id="IPR011989">
    <property type="entry name" value="ARM-like"/>
</dbReference>
<dbReference type="Proteomes" id="UP000702425">
    <property type="component" value="Unassembled WGS sequence"/>
</dbReference>
<accession>A0ABX2CU62</accession>
<dbReference type="RefSeq" id="WP_172186549.1">
    <property type="nucleotide sequence ID" value="NZ_CAWPPK010000124.1"/>
</dbReference>
<dbReference type="InterPro" id="IPR016024">
    <property type="entry name" value="ARM-type_fold"/>
</dbReference>
<protein>
    <recommendedName>
        <fullName evidence="5">HEAT repeat domain-containing protein</fullName>
    </recommendedName>
</protein>
<dbReference type="SUPFAM" id="SSF48371">
    <property type="entry name" value="ARM repeat"/>
    <property type="match status" value="1"/>
</dbReference>
<keyword evidence="1" id="KW-0042">Antenna complex</keyword>
<evidence type="ECO:0008006" key="5">
    <source>
        <dbReference type="Google" id="ProtNLM"/>
    </source>
</evidence>
<keyword evidence="2" id="KW-0605">Phycobilisome</keyword>
<proteinExistence type="predicted"/>
<sequence>MALATFNPNDSELLKKMVECMGDSQGMVRLSLAETLGSIGKPATPFLLEALAHHPNPVVRRASAKTLTLICEAIARTTLLEAFFTG</sequence>